<dbReference type="FunFam" id="1.10.12.10:FF:000001">
    <property type="entry name" value="Probable enoyl-CoA hydratase, mitochondrial"/>
    <property type="match status" value="1"/>
</dbReference>
<dbReference type="InterPro" id="IPR014748">
    <property type="entry name" value="Enoyl-CoA_hydra_C"/>
</dbReference>
<organism evidence="8 9">
    <name type="scientific">Skeletonema marinoi</name>
    <dbReference type="NCBI Taxonomy" id="267567"/>
    <lineage>
        <taxon>Eukaryota</taxon>
        <taxon>Sar</taxon>
        <taxon>Stramenopiles</taxon>
        <taxon>Ochrophyta</taxon>
        <taxon>Bacillariophyta</taxon>
        <taxon>Coscinodiscophyceae</taxon>
        <taxon>Thalassiosirophycidae</taxon>
        <taxon>Thalassiosirales</taxon>
        <taxon>Skeletonemataceae</taxon>
        <taxon>Skeletonema</taxon>
        <taxon>Skeletonema marinoi-dohrnii complex</taxon>
    </lineage>
</organism>
<comment type="similarity">
    <text evidence="1 7">Belongs to the enoyl-CoA hydratase/isomerase family.</text>
</comment>
<evidence type="ECO:0000256" key="2">
    <source>
        <dbReference type="ARBA" id="ARBA00012076"/>
    </source>
</evidence>
<dbReference type="FunFam" id="3.90.226.10:FF:000019">
    <property type="entry name" value="Enoyl-CoA hydratase, mitochondrial"/>
    <property type="match status" value="1"/>
</dbReference>
<dbReference type="GO" id="GO:0004300">
    <property type="term" value="F:enoyl-CoA hydratase activity"/>
    <property type="evidence" value="ECO:0007669"/>
    <property type="project" value="UniProtKB-EC"/>
</dbReference>
<dbReference type="CDD" id="cd06558">
    <property type="entry name" value="crotonase-like"/>
    <property type="match status" value="1"/>
</dbReference>
<dbReference type="InterPro" id="IPR018376">
    <property type="entry name" value="Enoyl-CoA_hyd/isom_CS"/>
</dbReference>
<dbReference type="SUPFAM" id="SSF52096">
    <property type="entry name" value="ClpP/crotonase"/>
    <property type="match status" value="1"/>
</dbReference>
<evidence type="ECO:0000256" key="4">
    <source>
        <dbReference type="ARBA" id="ARBA00023098"/>
    </source>
</evidence>
<dbReference type="AlphaFoldDB" id="A0AAD8YNN1"/>
<dbReference type="Pfam" id="PF00378">
    <property type="entry name" value="ECH_1"/>
    <property type="match status" value="1"/>
</dbReference>
<dbReference type="PROSITE" id="PS00166">
    <property type="entry name" value="ENOYL_COA_HYDRATASE"/>
    <property type="match status" value="1"/>
</dbReference>
<keyword evidence="3" id="KW-0276">Fatty acid metabolism</keyword>
<evidence type="ECO:0000256" key="1">
    <source>
        <dbReference type="ARBA" id="ARBA00005254"/>
    </source>
</evidence>
<dbReference type="GO" id="GO:0006635">
    <property type="term" value="P:fatty acid beta-oxidation"/>
    <property type="evidence" value="ECO:0007669"/>
    <property type="project" value="TreeGrafter"/>
</dbReference>
<evidence type="ECO:0000256" key="5">
    <source>
        <dbReference type="ARBA" id="ARBA00023239"/>
    </source>
</evidence>
<sequence>MFFSITRQQLTHRLSSSGSAIQALTARTSGALSTISRSVTYIGGYYPPTIAGTKDNNCSNKSYNNNCNKPHHHAASSSSPSSCSSSRYSTRRLSSKAELKETYDHILVETRFPEDNSVVGGGVGVISLHRPKALNALCDALFDDLIHAVRAFDGDDDIGCIVITGSGKAFAAGADISEMSKREFADVYKKNMFSQWADITKVSKPIIAAINGFALGGGCELAMMCDILLAGSKAQFGQPEINLGVIPGAGGTQRLIRAVGKSKAMEMCLTGNRISAQEALDIGLVSKVIETEFLLEEAVKMGFSIADKGSVSVRMCKEAVNAAEEMTLAEGLRFERRLFHALFATKDQKEVELKGVRLKISKVPEVKSSRRSNLFGWRKCSDASSFDSINDDEHELHPSMRAVVWCQQDESSNGVVAERILSCPLEVVSEDEDGGMIMNCVWPDGAILYVPNVSHANNEEQVTLGLGIQMQNEALLSIGTASVSFLGCGSTFLIFLPIKQSEDQVVLDMIDAELSNFVVDEFSKKSNMTLFSENRTTKSEYVEDDWKPWEADDIKIQKVDDFSFEPLVYEDVNAVEQMDQVASVESVASVEQEEQTDYVEAMKTLEIFEVKTTINDAINDYPSTRLNFLIDEEKNGDNGDIKTVGLKGKRTQSNVDYPSSLIEFTHETGDMNQVEFTDDAVRSPGKRTKKPAKMIFKDLEGILKRRPKDTLKKNNKPTGKSTCTVATASTCSSVSSEITPDLRSSDITAEESAVAGCGAGCGSALVELIDIISRRNCVQKNFELCLEEFFDAADDSSFASESLYSESVCQDVHKSKKVNGQGIPVRRNVDEQSLVEEVELLAHARTKKKKKRFVNKSKLVEL</sequence>
<gene>
    <name evidence="8" type="ORF">QTG54_000564</name>
</gene>
<evidence type="ECO:0000256" key="7">
    <source>
        <dbReference type="RuleBase" id="RU003707"/>
    </source>
</evidence>
<comment type="caution">
    <text evidence="8">The sequence shown here is derived from an EMBL/GenBank/DDBJ whole genome shotgun (WGS) entry which is preliminary data.</text>
</comment>
<proteinExistence type="inferred from homology"/>
<reference evidence="8" key="1">
    <citation type="submission" date="2023-06" db="EMBL/GenBank/DDBJ databases">
        <title>Survivors Of The Sea: Transcriptome response of Skeletonema marinoi to long-term dormancy.</title>
        <authorList>
            <person name="Pinder M.I.M."/>
            <person name="Kourtchenko O."/>
            <person name="Robertson E.K."/>
            <person name="Larsson T."/>
            <person name="Maumus F."/>
            <person name="Osuna-Cruz C.M."/>
            <person name="Vancaester E."/>
            <person name="Stenow R."/>
            <person name="Vandepoele K."/>
            <person name="Ploug H."/>
            <person name="Bruchert V."/>
            <person name="Godhe A."/>
            <person name="Topel M."/>
        </authorList>
    </citation>
    <scope>NUCLEOTIDE SEQUENCE</scope>
    <source>
        <strain evidence="8">R05AC</strain>
    </source>
</reference>
<keyword evidence="4" id="KW-0443">Lipid metabolism</keyword>
<dbReference type="Gene3D" id="3.90.226.10">
    <property type="entry name" value="2-enoyl-CoA Hydratase, Chain A, domain 1"/>
    <property type="match status" value="1"/>
</dbReference>
<dbReference type="EC" id="4.2.1.17" evidence="2"/>
<keyword evidence="9" id="KW-1185">Reference proteome</keyword>
<accession>A0AAD8YNN1</accession>
<name>A0AAD8YNN1_9STRA</name>
<dbReference type="PANTHER" id="PTHR11941:SF54">
    <property type="entry name" value="ENOYL-COA HYDRATASE, MITOCHONDRIAL"/>
    <property type="match status" value="1"/>
</dbReference>
<dbReference type="EMBL" id="JATAAI010000001">
    <property type="protein sequence ID" value="KAK1748625.1"/>
    <property type="molecule type" value="Genomic_DNA"/>
</dbReference>
<dbReference type="GO" id="GO:0005739">
    <property type="term" value="C:mitochondrion"/>
    <property type="evidence" value="ECO:0007669"/>
    <property type="project" value="TreeGrafter"/>
</dbReference>
<dbReference type="Proteomes" id="UP001224775">
    <property type="component" value="Unassembled WGS sequence"/>
</dbReference>
<evidence type="ECO:0000256" key="3">
    <source>
        <dbReference type="ARBA" id="ARBA00022832"/>
    </source>
</evidence>
<keyword evidence="5 8" id="KW-0456">Lyase</keyword>
<dbReference type="PANTHER" id="PTHR11941">
    <property type="entry name" value="ENOYL-COA HYDRATASE-RELATED"/>
    <property type="match status" value="1"/>
</dbReference>
<protein>
    <recommendedName>
        <fullName evidence="6">Probable enoyl-CoA hydratase, mitochondrial</fullName>
        <ecNumber evidence="2">4.2.1.17</ecNumber>
    </recommendedName>
</protein>
<dbReference type="Gene3D" id="1.10.12.10">
    <property type="entry name" value="Lyase 2-enoyl-coa Hydratase, Chain A, domain 2"/>
    <property type="match status" value="1"/>
</dbReference>
<dbReference type="InterPro" id="IPR029045">
    <property type="entry name" value="ClpP/crotonase-like_dom_sf"/>
</dbReference>
<dbReference type="InterPro" id="IPR001753">
    <property type="entry name" value="Enoyl-CoA_hydra/iso"/>
</dbReference>
<evidence type="ECO:0000313" key="9">
    <source>
        <dbReference type="Proteomes" id="UP001224775"/>
    </source>
</evidence>
<evidence type="ECO:0000256" key="6">
    <source>
        <dbReference type="ARBA" id="ARBA00073937"/>
    </source>
</evidence>
<evidence type="ECO:0000313" key="8">
    <source>
        <dbReference type="EMBL" id="KAK1748625.1"/>
    </source>
</evidence>